<keyword evidence="1" id="KW-1133">Transmembrane helix</keyword>
<dbReference type="Pfam" id="PF13450">
    <property type="entry name" value="NAD_binding_8"/>
    <property type="match status" value="1"/>
</dbReference>
<proteinExistence type="predicted"/>
<keyword evidence="3" id="KW-1185">Reference proteome</keyword>
<keyword evidence="1" id="KW-0472">Membrane</keyword>
<dbReference type="Gene3D" id="3.50.50.60">
    <property type="entry name" value="FAD/NAD(P)-binding domain"/>
    <property type="match status" value="1"/>
</dbReference>
<accession>A0ABN8RU13</accession>
<protein>
    <recommendedName>
        <fullName evidence="4">L-amino-acid oxidase</fullName>
    </recommendedName>
</protein>
<evidence type="ECO:0000256" key="1">
    <source>
        <dbReference type="SAM" id="Phobius"/>
    </source>
</evidence>
<evidence type="ECO:0000313" key="3">
    <source>
        <dbReference type="Proteomes" id="UP001159427"/>
    </source>
</evidence>
<dbReference type="Proteomes" id="UP001159427">
    <property type="component" value="Unassembled WGS sequence"/>
</dbReference>
<reference evidence="2 3" key="1">
    <citation type="submission" date="2022-05" db="EMBL/GenBank/DDBJ databases">
        <authorList>
            <consortium name="Genoscope - CEA"/>
            <person name="William W."/>
        </authorList>
    </citation>
    <scope>NUCLEOTIDE SEQUENCE [LARGE SCALE GENOMIC DNA]</scope>
</reference>
<comment type="caution">
    <text evidence="2">The sequence shown here is derived from an EMBL/GenBank/DDBJ whole genome shotgun (WGS) entry which is preliminary data.</text>
</comment>
<organism evidence="2 3">
    <name type="scientific">Porites evermanni</name>
    <dbReference type="NCBI Taxonomy" id="104178"/>
    <lineage>
        <taxon>Eukaryota</taxon>
        <taxon>Metazoa</taxon>
        <taxon>Cnidaria</taxon>
        <taxon>Anthozoa</taxon>
        <taxon>Hexacorallia</taxon>
        <taxon>Scleractinia</taxon>
        <taxon>Fungiina</taxon>
        <taxon>Poritidae</taxon>
        <taxon>Porites</taxon>
    </lineage>
</organism>
<dbReference type="EMBL" id="CALNXI010001988">
    <property type="protein sequence ID" value="CAH3180952.1"/>
    <property type="molecule type" value="Genomic_DNA"/>
</dbReference>
<feature type="transmembrane region" description="Helical" evidence="1">
    <location>
        <begin position="29"/>
        <end position="52"/>
    </location>
</feature>
<evidence type="ECO:0000313" key="2">
    <source>
        <dbReference type="EMBL" id="CAH3180952.1"/>
    </source>
</evidence>
<gene>
    <name evidence="2" type="ORF">PEVE_00013200</name>
</gene>
<sequence>MLTKDMEYHPVVYSLKETPGYFMSRAKALLILLAFVSLVIVLIVLAVMLAQQKGTQGKVCESKDDPTDEKSSLSPLSCDVVVVGGGISGLYMAETLMRRKKEHDVCLFEKDSRFGGKNYDVAFKKAQNVSLSKKLHFPWT</sequence>
<name>A0ABN8RU13_9CNID</name>
<dbReference type="InterPro" id="IPR036188">
    <property type="entry name" value="FAD/NAD-bd_sf"/>
</dbReference>
<keyword evidence="1" id="KW-0812">Transmembrane</keyword>
<evidence type="ECO:0008006" key="4">
    <source>
        <dbReference type="Google" id="ProtNLM"/>
    </source>
</evidence>
<dbReference type="SUPFAM" id="SSF51905">
    <property type="entry name" value="FAD/NAD(P)-binding domain"/>
    <property type="match status" value="1"/>
</dbReference>